<feature type="signal peptide" evidence="6">
    <location>
        <begin position="1"/>
        <end position="25"/>
    </location>
</feature>
<accession>W5JAU6</accession>
<dbReference type="eggNOG" id="KOG0619">
    <property type="taxonomic scope" value="Eukaryota"/>
</dbReference>
<dbReference type="InterPro" id="IPR032675">
    <property type="entry name" value="LRR_dom_sf"/>
</dbReference>
<dbReference type="InterPro" id="IPR050328">
    <property type="entry name" value="Dev_Immune_Receptor"/>
</dbReference>
<dbReference type="PRINTS" id="PR00019">
    <property type="entry name" value="LEURICHRPT"/>
</dbReference>
<dbReference type="FunCoup" id="W5JAU6">
    <property type="interactions" value="3"/>
</dbReference>
<keyword evidence="5" id="KW-0472">Membrane</keyword>
<feature type="region of interest" description="Disordered" evidence="4">
    <location>
        <begin position="408"/>
        <end position="430"/>
    </location>
</feature>
<evidence type="ECO:0000256" key="5">
    <source>
        <dbReference type="SAM" id="Phobius"/>
    </source>
</evidence>
<gene>
    <name evidence="7" type="ORF">AND_007222</name>
</gene>
<dbReference type="Proteomes" id="UP000000673">
    <property type="component" value="Unassembled WGS sequence"/>
</dbReference>
<feature type="chain" id="PRO_5010155154" description="Leucine-rich transmembrane protein" evidence="6">
    <location>
        <begin position="26"/>
        <end position="535"/>
    </location>
</feature>
<dbReference type="AlphaFoldDB" id="W5JAU6"/>
<organism evidence="7">
    <name type="scientific">Anopheles darlingi</name>
    <name type="common">Mosquito</name>
    <dbReference type="NCBI Taxonomy" id="43151"/>
    <lineage>
        <taxon>Eukaryota</taxon>
        <taxon>Metazoa</taxon>
        <taxon>Ecdysozoa</taxon>
        <taxon>Arthropoda</taxon>
        <taxon>Hexapoda</taxon>
        <taxon>Insecta</taxon>
        <taxon>Pterygota</taxon>
        <taxon>Neoptera</taxon>
        <taxon>Endopterygota</taxon>
        <taxon>Diptera</taxon>
        <taxon>Nematocera</taxon>
        <taxon>Culicoidea</taxon>
        <taxon>Culicidae</taxon>
        <taxon>Anophelinae</taxon>
        <taxon>Anopheles</taxon>
    </lineage>
</organism>
<keyword evidence="5" id="KW-1133">Transmembrane helix</keyword>
<sequence length="535" mass="58311">MELRHIVVLVAAWLIVPGWPTGVVSQGQGDDSFEDASDICSRCACSAANASASVLGYDLLDCSRRNLRRMLANWPPEFDADDPDREVVFSLSGNAIGRLQQLPATRNALVFSCRHCQLDQLDGGLFLDAPHVYRVDLSWNRLSGEVLAGGDVFRGQFDGQTLVQLPLDELDLSNNNISRLAADTFRHVTGGLRGLALAHNPLAGELAGETGAALAVLVHLEVLDLSYLALTAIDERVFAGMLSLHELSLQGNQLLTVPAAVYRAPGLVALNLAENPFVELRIEQALPNLRHLNVSSMPWLGQIVVESFTNVNALRTLLCRSNRALSVFDMAIFSHLPELRKLDLSHSELKHLLSPPGTGNFSNVHRAPARYAEQLETLRLSGNTWHCDCELRATLILFGYDQLPEAIAGDDDDHDDDNGGGGGPDEDDEARCETPYMLTSLHLADLPFIDVCDLPANEDHRGTIYEKPAFLRPRAIFLSLLSVGIVIGLGFVIGLAVVCLKRKLNHTGLTGFTSSPVRYTSVRDSTISAAYQQQA</sequence>
<keyword evidence="1" id="KW-0433">Leucine-rich repeat</keyword>
<reference evidence="8" key="4">
    <citation type="submission" date="2015-06" db="UniProtKB">
        <authorList>
            <consortium name="EnsemblMetazoa"/>
        </authorList>
    </citation>
    <scope>IDENTIFICATION</scope>
</reference>
<keyword evidence="3" id="KW-0677">Repeat</keyword>
<evidence type="ECO:0000313" key="8">
    <source>
        <dbReference type="EnsemblMetazoa" id="ADAC007222-PA"/>
    </source>
</evidence>
<evidence type="ECO:0000313" key="9">
    <source>
        <dbReference type="Proteomes" id="UP000000673"/>
    </source>
</evidence>
<keyword evidence="2 6" id="KW-0732">Signal</keyword>
<dbReference type="PANTHER" id="PTHR24373">
    <property type="entry name" value="SLIT RELATED LEUCINE-RICH REPEAT NEURONAL PROTEIN"/>
    <property type="match status" value="1"/>
</dbReference>
<evidence type="ECO:0000313" key="7">
    <source>
        <dbReference type="EMBL" id="ETN61126.1"/>
    </source>
</evidence>
<evidence type="ECO:0000256" key="6">
    <source>
        <dbReference type="SAM" id="SignalP"/>
    </source>
</evidence>
<dbReference type="InterPro" id="IPR001611">
    <property type="entry name" value="Leu-rich_rpt"/>
</dbReference>
<keyword evidence="5" id="KW-0812">Transmembrane</keyword>
<dbReference type="SMART" id="SM00369">
    <property type="entry name" value="LRR_TYP"/>
    <property type="match status" value="4"/>
</dbReference>
<dbReference type="EnsemblMetazoa" id="ADAC007222-RA">
    <property type="protein sequence ID" value="ADAC007222-PA"/>
    <property type="gene ID" value="ADAC007222"/>
</dbReference>
<dbReference type="EMBL" id="ADMH02001773">
    <property type="protein sequence ID" value="ETN61126.1"/>
    <property type="molecule type" value="Genomic_DNA"/>
</dbReference>
<dbReference type="STRING" id="43151.W5JAU6"/>
<dbReference type="Pfam" id="PF13855">
    <property type="entry name" value="LRR_8"/>
    <property type="match status" value="1"/>
</dbReference>
<dbReference type="Pfam" id="PF00560">
    <property type="entry name" value="LRR_1"/>
    <property type="match status" value="1"/>
</dbReference>
<dbReference type="GO" id="GO:0005615">
    <property type="term" value="C:extracellular space"/>
    <property type="evidence" value="ECO:0007669"/>
    <property type="project" value="TreeGrafter"/>
</dbReference>
<feature type="transmembrane region" description="Helical" evidence="5">
    <location>
        <begin position="476"/>
        <end position="500"/>
    </location>
</feature>
<dbReference type="SUPFAM" id="SSF52058">
    <property type="entry name" value="L domain-like"/>
    <property type="match status" value="1"/>
</dbReference>
<dbReference type="GO" id="GO:0031012">
    <property type="term" value="C:extracellular matrix"/>
    <property type="evidence" value="ECO:0007669"/>
    <property type="project" value="TreeGrafter"/>
</dbReference>
<keyword evidence="9" id="KW-1185">Reference proteome</keyword>
<proteinExistence type="predicted"/>
<dbReference type="PROSITE" id="PS51450">
    <property type="entry name" value="LRR"/>
    <property type="match status" value="1"/>
</dbReference>
<name>W5JAU6_ANODA</name>
<dbReference type="InterPro" id="IPR003591">
    <property type="entry name" value="Leu-rich_rpt_typical-subtyp"/>
</dbReference>
<dbReference type="PANTHER" id="PTHR24373:SF387">
    <property type="entry name" value="LEUCINE-RICH REPEATS AND IMMUNOGLOBULIN-LIKE DOMAINS PROTEIN SMA-10"/>
    <property type="match status" value="1"/>
</dbReference>
<dbReference type="VEuPathDB" id="VectorBase:ADAC007222"/>
<reference evidence="7" key="3">
    <citation type="journal article" date="2013" name="Nucleic Acids Res.">
        <title>The genome of Anopheles darlingi, the main neotropical malaria vector.</title>
        <authorList>
            <person name="Marinotti O."/>
            <person name="Cerqueira G.C."/>
            <person name="de Almeida L.G."/>
            <person name="Ferro M.I."/>
            <person name="Loreto E.L."/>
            <person name="Zaha A."/>
            <person name="Teixeira S.M."/>
            <person name="Wespiser A.R."/>
            <person name="Almeida E Silva A."/>
            <person name="Schlindwein A.D."/>
            <person name="Pacheco A.C."/>
            <person name="Silva A.L."/>
            <person name="Graveley B.R."/>
            <person name="Walenz B.P."/>
            <person name="Lima Bde A."/>
            <person name="Ribeiro C.A."/>
            <person name="Nunes-Silva C.G."/>
            <person name="de Carvalho C.R."/>
            <person name="Soares C.M."/>
            <person name="de Menezes C.B."/>
            <person name="Matiolli C."/>
            <person name="Caffrey D."/>
            <person name="Araujo D.A."/>
            <person name="de Oliveira D.M."/>
            <person name="Golenbock D."/>
            <person name="Grisard E.C."/>
            <person name="Fantinatti-Garboggini F."/>
            <person name="de Carvalho F.M."/>
            <person name="Barcellos F.G."/>
            <person name="Prosdocimi F."/>
            <person name="May G."/>
            <person name="Azevedo Junior G.M."/>
            <person name="Guimaraes G.M."/>
            <person name="Goldman G.H."/>
            <person name="Padilha I.Q."/>
            <person name="Batista Jda S."/>
            <person name="Ferro J.A."/>
            <person name="Ribeiro J.M."/>
            <person name="Fietto J.L."/>
            <person name="Dabbas K.M."/>
            <person name="Cerdeira L."/>
            <person name="Agnez-Lima L.F."/>
            <person name="Brocchi M."/>
            <person name="de Carvalho M.O."/>
            <person name="Teixeira Mde M."/>
            <person name="Diniz Maia Mde M."/>
            <person name="Goldman M.H."/>
            <person name="Cruz Schneider M.P."/>
            <person name="Felipe M.S."/>
            <person name="Hungria M."/>
            <person name="Nicolas M.F."/>
            <person name="Pereira M."/>
            <person name="Montes M.A."/>
            <person name="Cantao M.E."/>
            <person name="Vincentz M."/>
            <person name="Rafael M.S."/>
            <person name="Silverman N."/>
            <person name="Stoco P.H."/>
            <person name="Souza R.C."/>
            <person name="Vicentini R."/>
            <person name="Gazzinelli R.T."/>
            <person name="Neves Rde O."/>
            <person name="Silva R."/>
            <person name="Astolfi-Filho S."/>
            <person name="Maciel T.E."/>
            <person name="Urmenyi T.P."/>
            <person name="Tadei W.P."/>
            <person name="Camargo E.P."/>
            <person name="de Vasconcelos A.T."/>
        </authorList>
    </citation>
    <scope>NUCLEOTIDE SEQUENCE</scope>
</reference>
<evidence type="ECO:0000256" key="4">
    <source>
        <dbReference type="SAM" id="MobiDB-lite"/>
    </source>
</evidence>
<protein>
    <recommendedName>
        <fullName evidence="10">Leucine-rich transmembrane protein</fullName>
    </recommendedName>
</protein>
<dbReference type="Gene3D" id="3.80.10.10">
    <property type="entry name" value="Ribonuclease Inhibitor"/>
    <property type="match status" value="2"/>
</dbReference>
<evidence type="ECO:0000256" key="1">
    <source>
        <dbReference type="ARBA" id="ARBA00022614"/>
    </source>
</evidence>
<dbReference type="VEuPathDB" id="VectorBase:ADAR2_009015"/>
<evidence type="ECO:0000256" key="3">
    <source>
        <dbReference type="ARBA" id="ARBA00022737"/>
    </source>
</evidence>
<evidence type="ECO:0008006" key="10">
    <source>
        <dbReference type="Google" id="ProtNLM"/>
    </source>
</evidence>
<evidence type="ECO:0000256" key="2">
    <source>
        <dbReference type="ARBA" id="ARBA00022729"/>
    </source>
</evidence>
<reference evidence="7" key="2">
    <citation type="submission" date="2010-05" db="EMBL/GenBank/DDBJ databases">
        <authorList>
            <person name="Almeida L.G."/>
            <person name="Nicolas M.F."/>
            <person name="Souza R.C."/>
            <person name="Vasconcelos A.T.R."/>
        </authorList>
    </citation>
    <scope>NUCLEOTIDE SEQUENCE</scope>
</reference>
<dbReference type="HOGENOM" id="CLU_507423_0_0_1"/>
<dbReference type="OMA" id="CSMVIPK"/>
<reference evidence="7 9" key="1">
    <citation type="journal article" date="2010" name="BMC Genomics">
        <title>Combination of measures distinguishes pre-miRNAs from other stem-loops in the genome of the newly sequenced Anopheles darlingi.</title>
        <authorList>
            <person name="Mendes N.D."/>
            <person name="Freitas A.T."/>
            <person name="Vasconcelos A.T."/>
            <person name="Sagot M.F."/>
        </authorList>
    </citation>
    <scope>NUCLEOTIDE SEQUENCE</scope>
</reference>